<evidence type="ECO:0000256" key="4">
    <source>
        <dbReference type="ARBA" id="ARBA00022989"/>
    </source>
</evidence>
<dbReference type="InterPro" id="IPR001123">
    <property type="entry name" value="LeuE-type"/>
</dbReference>
<dbReference type="Pfam" id="PF01810">
    <property type="entry name" value="LysE"/>
    <property type="match status" value="1"/>
</dbReference>
<proteinExistence type="predicted"/>
<feature type="transmembrane region" description="Helical" evidence="6">
    <location>
        <begin position="6"/>
        <end position="28"/>
    </location>
</feature>
<dbReference type="EMBL" id="PQFZ01000009">
    <property type="protein sequence ID" value="POR50367.1"/>
    <property type="molecule type" value="Genomic_DNA"/>
</dbReference>
<keyword evidence="2" id="KW-1003">Cell membrane</keyword>
<organism evidence="7 8">
    <name type="scientific">Bosea psychrotolerans</name>
    <dbReference type="NCBI Taxonomy" id="1871628"/>
    <lineage>
        <taxon>Bacteria</taxon>
        <taxon>Pseudomonadati</taxon>
        <taxon>Pseudomonadota</taxon>
        <taxon>Alphaproteobacteria</taxon>
        <taxon>Hyphomicrobiales</taxon>
        <taxon>Boseaceae</taxon>
        <taxon>Bosea</taxon>
    </lineage>
</organism>
<evidence type="ECO:0000256" key="5">
    <source>
        <dbReference type="ARBA" id="ARBA00023136"/>
    </source>
</evidence>
<dbReference type="Proteomes" id="UP000236919">
    <property type="component" value="Unassembled WGS sequence"/>
</dbReference>
<gene>
    <name evidence="7" type="ORF">CYD53_10976</name>
</gene>
<evidence type="ECO:0000256" key="2">
    <source>
        <dbReference type="ARBA" id="ARBA00022475"/>
    </source>
</evidence>
<dbReference type="PIRSF" id="PIRSF006324">
    <property type="entry name" value="LeuE"/>
    <property type="match status" value="1"/>
</dbReference>
<dbReference type="GO" id="GO:0005886">
    <property type="term" value="C:plasma membrane"/>
    <property type="evidence" value="ECO:0007669"/>
    <property type="project" value="UniProtKB-SubCell"/>
</dbReference>
<feature type="transmembrane region" description="Helical" evidence="6">
    <location>
        <begin position="111"/>
        <end position="133"/>
    </location>
</feature>
<comment type="subcellular location">
    <subcellularLocation>
        <location evidence="1">Cell membrane</location>
        <topology evidence="1">Multi-pass membrane protein</topology>
    </subcellularLocation>
</comment>
<accession>A0A2S4M760</accession>
<evidence type="ECO:0000313" key="7">
    <source>
        <dbReference type="EMBL" id="POR50367.1"/>
    </source>
</evidence>
<comment type="caution">
    <text evidence="7">The sequence shown here is derived from an EMBL/GenBank/DDBJ whole genome shotgun (WGS) entry which is preliminary data.</text>
</comment>
<dbReference type="AlphaFoldDB" id="A0A2S4M760"/>
<keyword evidence="4 6" id="KW-1133">Transmembrane helix</keyword>
<dbReference type="RefSeq" id="WP_103719148.1">
    <property type="nucleotide sequence ID" value="NZ_PQFZ01000009.1"/>
</dbReference>
<dbReference type="PANTHER" id="PTHR30086:SF20">
    <property type="entry name" value="ARGININE EXPORTER PROTEIN ARGO-RELATED"/>
    <property type="match status" value="1"/>
</dbReference>
<dbReference type="GO" id="GO:0015171">
    <property type="term" value="F:amino acid transmembrane transporter activity"/>
    <property type="evidence" value="ECO:0007669"/>
    <property type="project" value="TreeGrafter"/>
</dbReference>
<protein>
    <submittedName>
        <fullName evidence="7">Threonine/homoserine/homoserine lactone efflux protein</fullName>
    </submittedName>
</protein>
<name>A0A2S4M760_9HYPH</name>
<feature type="transmembrane region" description="Helical" evidence="6">
    <location>
        <begin position="40"/>
        <end position="65"/>
    </location>
</feature>
<feature type="transmembrane region" description="Helical" evidence="6">
    <location>
        <begin position="145"/>
        <end position="165"/>
    </location>
</feature>
<sequence>MDFSSLLIFAGVYFLAVASPGPSIAALVARSLATGFRRSLPFAAGIVAGDLIWLSLTALGLAVLMQSFHGLFVAIKYAGCAYLLYLAFRLWRAPAGALEQAPAARGEGWRLFLGGITLTMGNPKVIVFFLSILPLVVDLSALTPLAFAEIAALITAIIGSTLIAYAYAADRARRLVASPRALRRINRLTGGVMAGAAAAIAMRG</sequence>
<keyword evidence="5 6" id="KW-0472">Membrane</keyword>
<evidence type="ECO:0000313" key="8">
    <source>
        <dbReference type="Proteomes" id="UP000236919"/>
    </source>
</evidence>
<dbReference type="OrthoDB" id="9812084at2"/>
<evidence type="ECO:0000256" key="6">
    <source>
        <dbReference type="SAM" id="Phobius"/>
    </source>
</evidence>
<feature type="transmembrane region" description="Helical" evidence="6">
    <location>
        <begin position="185"/>
        <end position="202"/>
    </location>
</feature>
<reference evidence="7 8" key="1">
    <citation type="submission" date="2018-01" db="EMBL/GenBank/DDBJ databases">
        <title>Genomic Encyclopedia of Type Strains, Phase III (KMG-III): the genomes of soil and plant-associated and newly described type strains.</title>
        <authorList>
            <person name="Whitman W."/>
        </authorList>
    </citation>
    <scope>NUCLEOTIDE SEQUENCE [LARGE SCALE GENOMIC DNA]</scope>
    <source>
        <strain evidence="7 8">1131</strain>
    </source>
</reference>
<evidence type="ECO:0000256" key="1">
    <source>
        <dbReference type="ARBA" id="ARBA00004651"/>
    </source>
</evidence>
<feature type="transmembrane region" description="Helical" evidence="6">
    <location>
        <begin position="71"/>
        <end position="91"/>
    </location>
</feature>
<keyword evidence="3 6" id="KW-0812">Transmembrane</keyword>
<evidence type="ECO:0000256" key="3">
    <source>
        <dbReference type="ARBA" id="ARBA00022692"/>
    </source>
</evidence>
<dbReference type="PANTHER" id="PTHR30086">
    <property type="entry name" value="ARGININE EXPORTER PROTEIN ARGO"/>
    <property type="match status" value="1"/>
</dbReference>
<keyword evidence="8" id="KW-1185">Reference proteome</keyword>